<dbReference type="SUPFAM" id="SSF55315">
    <property type="entry name" value="L30e-like"/>
    <property type="match status" value="1"/>
</dbReference>
<dbReference type="Pfam" id="PF04296">
    <property type="entry name" value="YlxR"/>
    <property type="match status" value="1"/>
</dbReference>
<gene>
    <name evidence="2" type="ORF">DFP90_103309</name>
</gene>
<name>A0A3D9HPT8_9PROT</name>
<dbReference type="Gene3D" id="3.30.1330.30">
    <property type="match status" value="1"/>
</dbReference>
<evidence type="ECO:0000259" key="1">
    <source>
        <dbReference type="Pfam" id="PF04296"/>
    </source>
</evidence>
<dbReference type="InterPro" id="IPR035931">
    <property type="entry name" value="YlxR-like_sf"/>
</dbReference>
<dbReference type="InterPro" id="IPR037465">
    <property type="entry name" value="YlxR"/>
</dbReference>
<dbReference type="PANTHER" id="PTHR34215:SF1">
    <property type="entry name" value="YLXR DOMAIN-CONTAINING PROTEIN"/>
    <property type="match status" value="1"/>
</dbReference>
<dbReference type="AlphaFoldDB" id="A0A3D9HPT8"/>
<dbReference type="InterPro" id="IPR029064">
    <property type="entry name" value="Ribosomal_eL30-like_sf"/>
</dbReference>
<keyword evidence="3" id="KW-1185">Reference proteome</keyword>
<dbReference type="InterPro" id="IPR007393">
    <property type="entry name" value="YlxR_dom"/>
</dbReference>
<dbReference type="Gene3D" id="3.30.1230.10">
    <property type="entry name" value="YlxR-like"/>
    <property type="match status" value="1"/>
</dbReference>
<dbReference type="Proteomes" id="UP000256845">
    <property type="component" value="Unassembled WGS sequence"/>
</dbReference>
<evidence type="ECO:0000313" key="3">
    <source>
        <dbReference type="Proteomes" id="UP000256845"/>
    </source>
</evidence>
<organism evidence="2 3">
    <name type="scientific">Aestuariispira insulae</name>
    <dbReference type="NCBI Taxonomy" id="1461337"/>
    <lineage>
        <taxon>Bacteria</taxon>
        <taxon>Pseudomonadati</taxon>
        <taxon>Pseudomonadota</taxon>
        <taxon>Alphaproteobacteria</taxon>
        <taxon>Rhodospirillales</taxon>
        <taxon>Kiloniellaceae</taxon>
        <taxon>Aestuariispira</taxon>
    </lineage>
</organism>
<protein>
    <recommendedName>
        <fullName evidence="1">YlxR domain-containing protein</fullName>
    </recommendedName>
</protein>
<proteinExistence type="predicted"/>
<dbReference type="EMBL" id="QRDW01000003">
    <property type="protein sequence ID" value="RED51507.1"/>
    <property type="molecule type" value="Genomic_DNA"/>
</dbReference>
<sequence>MEESLDDGPVRAGRKANPIRRCLATGERKPQSEMIRFVVGPDNQVVPDLKAVLPGRGMWLSATAECIKTACKRSLFAKAARARVVAPDDLAQRIEALLVQRCLNWLAQANRAGEAVAGFEKVRSALKAARAGVVLAASDGAADGRQKIRALAGELLVVDLLTAEELGGVFGRDHRVHVLITPGGLADGFASDAARLKGFRHTAPSEE</sequence>
<dbReference type="SUPFAM" id="SSF64376">
    <property type="entry name" value="YlxR-like"/>
    <property type="match status" value="1"/>
</dbReference>
<accession>A0A3D9HPT8</accession>
<dbReference type="PANTHER" id="PTHR34215">
    <property type="entry name" value="BLL0784 PROTEIN"/>
    <property type="match status" value="1"/>
</dbReference>
<dbReference type="OrthoDB" id="9799836at2"/>
<dbReference type="NCBIfam" id="NF006622">
    <property type="entry name" value="PRK09190.1"/>
    <property type="match status" value="1"/>
</dbReference>
<reference evidence="2 3" key="1">
    <citation type="submission" date="2018-07" db="EMBL/GenBank/DDBJ databases">
        <title>Genomic Encyclopedia of Type Strains, Phase III (KMG-III): the genomes of soil and plant-associated and newly described type strains.</title>
        <authorList>
            <person name="Whitman W."/>
        </authorList>
    </citation>
    <scope>NUCLEOTIDE SEQUENCE [LARGE SCALE GENOMIC DNA]</scope>
    <source>
        <strain evidence="2 3">CECT 8488</strain>
    </source>
</reference>
<comment type="caution">
    <text evidence="2">The sequence shown here is derived from an EMBL/GenBank/DDBJ whole genome shotgun (WGS) entry which is preliminary data.</text>
</comment>
<evidence type="ECO:0000313" key="2">
    <source>
        <dbReference type="EMBL" id="RED51507.1"/>
    </source>
</evidence>
<feature type="domain" description="YlxR" evidence="1">
    <location>
        <begin position="20"/>
        <end position="95"/>
    </location>
</feature>